<name>A0A1F6LRJ2_9BACT</name>
<accession>A0A1F6LRJ2</accession>
<comment type="caution">
    <text evidence="2">The sequence shown here is derived from an EMBL/GenBank/DDBJ whole genome shotgun (WGS) entry which is preliminary data.</text>
</comment>
<feature type="chain" id="PRO_5009525442" evidence="1">
    <location>
        <begin position="20"/>
        <end position="76"/>
    </location>
</feature>
<dbReference type="Proteomes" id="UP000176329">
    <property type="component" value="Unassembled WGS sequence"/>
</dbReference>
<feature type="signal peptide" evidence="1">
    <location>
        <begin position="1"/>
        <end position="19"/>
    </location>
</feature>
<keyword evidence="1" id="KW-0732">Signal</keyword>
<reference evidence="2 3" key="1">
    <citation type="journal article" date="2016" name="Nat. Commun.">
        <title>Thousands of microbial genomes shed light on interconnected biogeochemical processes in an aquifer system.</title>
        <authorList>
            <person name="Anantharaman K."/>
            <person name="Brown C.T."/>
            <person name="Hug L.A."/>
            <person name="Sharon I."/>
            <person name="Castelle C.J."/>
            <person name="Probst A.J."/>
            <person name="Thomas B.C."/>
            <person name="Singh A."/>
            <person name="Wilkins M.J."/>
            <person name="Karaoz U."/>
            <person name="Brodie E.L."/>
            <person name="Williams K.H."/>
            <person name="Hubbard S.S."/>
            <person name="Banfield J.F."/>
        </authorList>
    </citation>
    <scope>NUCLEOTIDE SEQUENCE [LARGE SCALE GENOMIC DNA]</scope>
</reference>
<evidence type="ECO:0000313" key="3">
    <source>
        <dbReference type="Proteomes" id="UP000176329"/>
    </source>
</evidence>
<gene>
    <name evidence="2" type="ORF">A2848_00340</name>
</gene>
<evidence type="ECO:0000313" key="2">
    <source>
        <dbReference type="EMBL" id="OGH61986.1"/>
    </source>
</evidence>
<evidence type="ECO:0000256" key="1">
    <source>
        <dbReference type="SAM" id="SignalP"/>
    </source>
</evidence>
<proteinExistence type="predicted"/>
<protein>
    <submittedName>
        <fullName evidence="2">Uncharacterized protein</fullName>
    </submittedName>
</protein>
<dbReference type="EMBL" id="MFPV01000027">
    <property type="protein sequence ID" value="OGH61986.1"/>
    <property type="molecule type" value="Genomic_DNA"/>
</dbReference>
<dbReference type="AlphaFoldDB" id="A0A1F6LRJ2"/>
<sequence length="76" mass="8366">MKKIILLLILVSCSSQSSAERYRAVAQKLVSGQAVPMEEYLDLQAVCMAPEITSPFGGSRVMCNAANFQVTMVRRK</sequence>
<organism evidence="2 3">
    <name type="scientific">Candidatus Magasanikbacteria bacterium RIFCSPHIGHO2_01_FULL_50_8</name>
    <dbReference type="NCBI Taxonomy" id="1798674"/>
    <lineage>
        <taxon>Bacteria</taxon>
        <taxon>Candidatus Magasanikiibacteriota</taxon>
    </lineage>
</organism>